<dbReference type="Proteomes" id="UP000321501">
    <property type="component" value="Chromosome"/>
</dbReference>
<dbReference type="SUPFAM" id="SSF55729">
    <property type="entry name" value="Acyl-CoA N-acyltransferases (Nat)"/>
    <property type="match status" value="1"/>
</dbReference>
<dbReference type="PANTHER" id="PTHR43451">
    <property type="entry name" value="ACETYLTRANSFERASE (GNAT) FAMILY PROTEIN"/>
    <property type="match status" value="1"/>
</dbReference>
<name>A0A134AA49_9FUSO</name>
<protein>
    <submittedName>
        <fullName evidence="4 5">Acetyltransferase</fullName>
    </submittedName>
</protein>
<dbReference type="InterPro" id="IPR016181">
    <property type="entry name" value="Acyl_CoA_acyltransferase"/>
</dbReference>
<gene>
    <name evidence="5" type="ORF">HMPREF3180_01375</name>
    <name evidence="4" type="ORF">JMUB3934_1873</name>
</gene>
<reference evidence="5" key="2">
    <citation type="submission" date="2016-01" db="EMBL/GenBank/DDBJ databases">
        <authorList>
            <person name="Oliw E.H."/>
        </authorList>
    </citation>
    <scope>NUCLEOTIDE SEQUENCE [LARGE SCALE GENOMIC DNA]</scope>
    <source>
        <strain evidence="5">KA00185</strain>
    </source>
</reference>
<evidence type="ECO:0000256" key="2">
    <source>
        <dbReference type="ARBA" id="ARBA00022898"/>
    </source>
</evidence>
<dbReference type="GO" id="GO:0006520">
    <property type="term" value="P:amino acid metabolic process"/>
    <property type="evidence" value="ECO:0007669"/>
    <property type="project" value="InterPro"/>
</dbReference>
<dbReference type="STRING" id="157687.HMPREF3180_01375"/>
<dbReference type="PROSITE" id="PS00165">
    <property type="entry name" value="DEHYDRATASE_SER_THR"/>
    <property type="match status" value="1"/>
</dbReference>
<feature type="domain" description="N-acetyltransferase" evidence="3">
    <location>
        <begin position="2"/>
        <end position="146"/>
    </location>
</feature>
<dbReference type="Gene3D" id="3.40.630.30">
    <property type="match status" value="1"/>
</dbReference>
<dbReference type="InterPro" id="IPR052564">
    <property type="entry name" value="N-acetyltrans/Recomb-assoc"/>
</dbReference>
<dbReference type="EMBL" id="LSDD01000096">
    <property type="protein sequence ID" value="KXB64548.1"/>
    <property type="molecule type" value="Genomic_DNA"/>
</dbReference>
<dbReference type="PANTHER" id="PTHR43451:SF1">
    <property type="entry name" value="ACETYLTRANSFERASE"/>
    <property type="match status" value="1"/>
</dbReference>
<keyword evidence="2" id="KW-0663">Pyridoxal phosphate</keyword>
<evidence type="ECO:0000259" key="3">
    <source>
        <dbReference type="PROSITE" id="PS51186"/>
    </source>
</evidence>
<proteinExistence type="predicted"/>
<keyword evidence="5" id="KW-0808">Transferase</keyword>
<dbReference type="RefSeq" id="WP_060918072.1">
    <property type="nucleotide sequence ID" value="NZ_AP019835.1"/>
</dbReference>
<dbReference type="Proteomes" id="UP000070483">
    <property type="component" value="Unassembled WGS sequence"/>
</dbReference>
<comment type="cofactor">
    <cofactor evidence="1">
        <name>pyridoxal 5'-phosphate</name>
        <dbReference type="ChEBI" id="CHEBI:597326"/>
    </cofactor>
</comment>
<dbReference type="OrthoDB" id="307526at2"/>
<reference evidence="4 7" key="3">
    <citation type="submission" date="2019-07" db="EMBL/GenBank/DDBJ databases">
        <title>Complete Genome Sequence of Leptotrichia wadei Strain JMUB3934.</title>
        <authorList>
            <person name="Watanabe S."/>
            <person name="Cui L."/>
        </authorList>
    </citation>
    <scope>NUCLEOTIDE SEQUENCE [LARGE SCALE GENOMIC DNA]</scope>
    <source>
        <strain evidence="4 7">JMUB3934</strain>
    </source>
</reference>
<evidence type="ECO:0000313" key="4">
    <source>
        <dbReference type="EMBL" id="BBM50563.1"/>
    </source>
</evidence>
<keyword evidence="6" id="KW-1185">Reference proteome</keyword>
<evidence type="ECO:0000313" key="7">
    <source>
        <dbReference type="Proteomes" id="UP000321501"/>
    </source>
</evidence>
<dbReference type="InterPro" id="IPR000182">
    <property type="entry name" value="GNAT_dom"/>
</dbReference>
<evidence type="ECO:0000313" key="6">
    <source>
        <dbReference type="Proteomes" id="UP000070483"/>
    </source>
</evidence>
<dbReference type="AlphaFoldDB" id="A0A134AA49"/>
<dbReference type="EMBL" id="AP019835">
    <property type="protein sequence ID" value="BBM50563.1"/>
    <property type="molecule type" value="Genomic_DNA"/>
</dbReference>
<evidence type="ECO:0000256" key="1">
    <source>
        <dbReference type="ARBA" id="ARBA00001933"/>
    </source>
</evidence>
<dbReference type="InterPro" id="IPR000634">
    <property type="entry name" value="Ser/Thr_deHydtase_PyrdxlP-BS"/>
</dbReference>
<accession>A0A134AA49</accession>
<organism evidence="5 6">
    <name type="scientific">Leptotrichia wadei</name>
    <dbReference type="NCBI Taxonomy" id="157687"/>
    <lineage>
        <taxon>Bacteria</taxon>
        <taxon>Fusobacteriati</taxon>
        <taxon>Fusobacteriota</taxon>
        <taxon>Fusobacteriia</taxon>
        <taxon>Fusobacteriales</taxon>
        <taxon>Leptotrichiaceae</taxon>
        <taxon>Leptotrichia</taxon>
    </lineage>
</organism>
<sequence>MIEIKQLFDKEKSEALLFAKRAYLESKDESYTEMGMETFCSFVDNKQITASFKIFGAFKDNVLKGVIATDEGKRHITLFFVEKLSQGKKIGKNLIQFILKNNKNSYITVNSSRYAIPIYKKLGFEKIDEEKEKDGIKFTPMRLVLKI</sequence>
<dbReference type="PATRIC" id="fig|157687.3.peg.1371"/>
<dbReference type="GO" id="GO:0030170">
    <property type="term" value="F:pyridoxal phosphate binding"/>
    <property type="evidence" value="ECO:0007669"/>
    <property type="project" value="InterPro"/>
</dbReference>
<dbReference type="PROSITE" id="PS51186">
    <property type="entry name" value="GNAT"/>
    <property type="match status" value="1"/>
</dbReference>
<dbReference type="Pfam" id="PF13673">
    <property type="entry name" value="Acetyltransf_10"/>
    <property type="match status" value="1"/>
</dbReference>
<dbReference type="GO" id="GO:0016747">
    <property type="term" value="F:acyltransferase activity, transferring groups other than amino-acyl groups"/>
    <property type="evidence" value="ECO:0007669"/>
    <property type="project" value="InterPro"/>
</dbReference>
<reference evidence="6" key="1">
    <citation type="submission" date="2016-01" db="EMBL/GenBank/DDBJ databases">
        <authorList>
            <person name="Mitreva M."/>
            <person name="Pepin K.H."/>
            <person name="Mihindukulasuriya K.A."/>
            <person name="Fulton R."/>
            <person name="Fronick C."/>
            <person name="O'Laughlin M."/>
            <person name="Miner T."/>
            <person name="Herter B."/>
            <person name="Rosa B.A."/>
            <person name="Cordes M."/>
            <person name="Tomlinson C."/>
            <person name="Wollam A."/>
            <person name="Palsikar V.B."/>
            <person name="Mardis E.R."/>
            <person name="Wilson R.K."/>
        </authorList>
    </citation>
    <scope>NUCLEOTIDE SEQUENCE [LARGE SCALE GENOMIC DNA]</scope>
    <source>
        <strain evidence="6">KA00185</strain>
    </source>
</reference>
<evidence type="ECO:0000313" key="5">
    <source>
        <dbReference type="EMBL" id="KXB64548.1"/>
    </source>
</evidence>